<proteinExistence type="predicted"/>
<dbReference type="GO" id="GO:0061775">
    <property type="term" value="F:cohesin loader activity"/>
    <property type="evidence" value="ECO:0007669"/>
    <property type="project" value="InterPro"/>
</dbReference>
<dbReference type="GO" id="GO:0140588">
    <property type="term" value="P:chromatin looping"/>
    <property type="evidence" value="ECO:0007669"/>
    <property type="project" value="InterPro"/>
</dbReference>
<dbReference type="PANTHER" id="PTHR21704:SF18">
    <property type="entry name" value="NIPPED-B-LIKE PROTEIN"/>
    <property type="match status" value="1"/>
</dbReference>
<dbReference type="GO" id="GO:0010468">
    <property type="term" value="P:regulation of gene expression"/>
    <property type="evidence" value="ECO:0007669"/>
    <property type="project" value="InterPro"/>
</dbReference>
<dbReference type="GO" id="GO:0071169">
    <property type="term" value="P:establishment of protein localization to chromatin"/>
    <property type="evidence" value="ECO:0007669"/>
    <property type="project" value="TreeGrafter"/>
</dbReference>
<dbReference type="Pfam" id="PF12765">
    <property type="entry name" value="Cohesin_HEAT"/>
    <property type="match status" value="1"/>
</dbReference>
<dbReference type="SUPFAM" id="SSF48371">
    <property type="entry name" value="ARM repeat"/>
    <property type="match status" value="1"/>
</dbReference>
<dbReference type="GO" id="GO:0003682">
    <property type="term" value="F:chromatin binding"/>
    <property type="evidence" value="ECO:0007669"/>
    <property type="project" value="TreeGrafter"/>
</dbReference>
<dbReference type="Proteomes" id="UP000250321">
    <property type="component" value="Unassembled WGS sequence"/>
</dbReference>
<dbReference type="Gene3D" id="1.25.10.10">
    <property type="entry name" value="Leucine-rich Repeat Variant"/>
    <property type="match status" value="1"/>
</dbReference>
<evidence type="ECO:0000313" key="1">
    <source>
        <dbReference type="EMBL" id="PQQ13417.1"/>
    </source>
</evidence>
<keyword evidence="2" id="KW-1185">Reference proteome</keyword>
<comment type="caution">
    <text evidence="1">The sequence shown here is derived from an EMBL/GenBank/DDBJ whole genome shotgun (WGS) entry which is preliminary data.</text>
</comment>
<reference evidence="1 2" key="1">
    <citation type="submission" date="2018-02" db="EMBL/GenBank/DDBJ databases">
        <title>Draft genome of wild Prunus yedoensis var. nudiflora.</title>
        <authorList>
            <person name="Baek S."/>
            <person name="Kim J.-H."/>
            <person name="Choi K."/>
            <person name="Kim G.-B."/>
            <person name="Cho A."/>
            <person name="Jang H."/>
            <person name="Shin C.-H."/>
            <person name="Yu H.-J."/>
            <person name="Mun J.-H."/>
        </authorList>
    </citation>
    <scope>NUCLEOTIDE SEQUENCE [LARGE SCALE GENOMIC DNA]</scope>
    <source>
        <strain evidence="2">cv. Jeju island</strain>
        <tissue evidence="1">Leaf</tissue>
    </source>
</reference>
<dbReference type="GO" id="GO:0090694">
    <property type="term" value="C:Scc2-Scc4 cohesin loading complex"/>
    <property type="evidence" value="ECO:0007669"/>
    <property type="project" value="TreeGrafter"/>
</dbReference>
<accession>A0A314Z5G1</accession>
<name>A0A314Z5G1_PRUYE</name>
<dbReference type="PANTHER" id="PTHR21704">
    <property type="entry name" value="NIPPED-B-LIKE PROTEIN DELANGIN SCC2-RELATED"/>
    <property type="match status" value="1"/>
</dbReference>
<dbReference type="OrthoDB" id="418242at2759"/>
<dbReference type="EMBL" id="PJQY01000301">
    <property type="protein sequence ID" value="PQQ13417.1"/>
    <property type="molecule type" value="Genomic_DNA"/>
</dbReference>
<dbReference type="InterPro" id="IPR016024">
    <property type="entry name" value="ARM-type_fold"/>
</dbReference>
<dbReference type="InterPro" id="IPR026003">
    <property type="entry name" value="Cohesin_HEAT"/>
</dbReference>
<dbReference type="GO" id="GO:1990414">
    <property type="term" value="P:replication-born double-strand break repair via sister chromatid exchange"/>
    <property type="evidence" value="ECO:0007669"/>
    <property type="project" value="TreeGrafter"/>
</dbReference>
<organism evidence="1 2">
    <name type="scientific">Prunus yedoensis var. nudiflora</name>
    <dbReference type="NCBI Taxonomy" id="2094558"/>
    <lineage>
        <taxon>Eukaryota</taxon>
        <taxon>Viridiplantae</taxon>
        <taxon>Streptophyta</taxon>
        <taxon>Embryophyta</taxon>
        <taxon>Tracheophyta</taxon>
        <taxon>Spermatophyta</taxon>
        <taxon>Magnoliopsida</taxon>
        <taxon>eudicotyledons</taxon>
        <taxon>Gunneridae</taxon>
        <taxon>Pentapetalae</taxon>
        <taxon>rosids</taxon>
        <taxon>fabids</taxon>
        <taxon>Rosales</taxon>
        <taxon>Rosaceae</taxon>
        <taxon>Amygdaloideae</taxon>
        <taxon>Amygdaleae</taxon>
        <taxon>Prunus</taxon>
    </lineage>
</organism>
<dbReference type="AlphaFoldDB" id="A0A314Z5G1"/>
<gene>
    <name evidence="1" type="ORF">Pyn_32005</name>
</gene>
<dbReference type="InterPro" id="IPR011989">
    <property type="entry name" value="ARM-like"/>
</dbReference>
<dbReference type="GO" id="GO:0034087">
    <property type="term" value="P:establishment of mitotic sister chromatid cohesion"/>
    <property type="evidence" value="ECO:0007669"/>
    <property type="project" value="TreeGrafter"/>
</dbReference>
<dbReference type="STRING" id="2094558.A0A314Z5G1"/>
<dbReference type="InterPro" id="IPR033031">
    <property type="entry name" value="Scc2/Nipped-B"/>
</dbReference>
<sequence>MKFRIEVGTVRYASAGSNFLFYNLTASHNARMMGQKIIIMLLNYLQDAASADDGHLFVRWFYLLLWYKDDPKSQQKFRYYLARLKSKEIVRDSGTVFSLLTRDSVKKITLALGQKNSFSRGFDKILHLLLASLMENSPVIRAKALRAVSIIVEADPQVLGDKRVQSAVEGRFCDSAISVREAALELVGRHIASHPDVGLKYFEKVAERIKDTGVTCIAIISRIGDDESSIQDIVCKTFYEFWFEEPTGSQTQFFGDGSSVPLEVAKKTEQIVEMLRRMPSHQLLVTVIKRNLALDFFPQSVKAIGINPVSLASVRKRCELMCKCLLERILQVEEMNIQEGERRTLPYVLALHAFCVVDPTLCAPASDPSQFVVTLQPYLKSQADSRVIAQLVESIIFIIDAVLPLVRKLPQSVVEELEQDLKNMILRHSFLTVVHACIKCLCAVSKVAGKGAAIVENLIQLFSNVWMLRQ</sequence>
<evidence type="ECO:0000313" key="2">
    <source>
        <dbReference type="Proteomes" id="UP000250321"/>
    </source>
</evidence>
<protein>
    <submittedName>
        <fullName evidence="1">Nipped-B-like protein B isoform X2</fullName>
    </submittedName>
</protein>